<organism evidence="1 2">
    <name type="scientific">Coniochaeta ligniaria NRRL 30616</name>
    <dbReference type="NCBI Taxonomy" id="1408157"/>
    <lineage>
        <taxon>Eukaryota</taxon>
        <taxon>Fungi</taxon>
        <taxon>Dikarya</taxon>
        <taxon>Ascomycota</taxon>
        <taxon>Pezizomycotina</taxon>
        <taxon>Sordariomycetes</taxon>
        <taxon>Sordariomycetidae</taxon>
        <taxon>Coniochaetales</taxon>
        <taxon>Coniochaetaceae</taxon>
        <taxon>Coniochaeta</taxon>
    </lineage>
</organism>
<dbReference type="InParanoid" id="A0A1J7JXY1"/>
<keyword evidence="2" id="KW-1185">Reference proteome</keyword>
<protein>
    <submittedName>
        <fullName evidence="1">Uncharacterized protein</fullName>
    </submittedName>
</protein>
<accession>A0A1J7JXY1</accession>
<name>A0A1J7JXY1_9PEZI</name>
<evidence type="ECO:0000313" key="1">
    <source>
        <dbReference type="EMBL" id="OIW32674.1"/>
    </source>
</evidence>
<dbReference type="AlphaFoldDB" id="A0A1J7JXY1"/>
<dbReference type="Proteomes" id="UP000182658">
    <property type="component" value="Unassembled WGS sequence"/>
</dbReference>
<evidence type="ECO:0000313" key="2">
    <source>
        <dbReference type="Proteomes" id="UP000182658"/>
    </source>
</evidence>
<gene>
    <name evidence="1" type="ORF">CONLIGDRAFT_679061</name>
</gene>
<reference evidence="1 2" key="1">
    <citation type="submission" date="2016-10" db="EMBL/GenBank/DDBJ databases">
        <title>Draft genome sequence of Coniochaeta ligniaria NRRL30616, a lignocellulolytic fungus for bioabatement of inhibitors in plant biomass hydrolysates.</title>
        <authorList>
            <consortium name="DOE Joint Genome Institute"/>
            <person name="Jimenez D.J."/>
            <person name="Hector R.E."/>
            <person name="Riley R."/>
            <person name="Sun H."/>
            <person name="Grigoriev I.V."/>
            <person name="Van Elsas J.D."/>
            <person name="Nichols N.N."/>
        </authorList>
    </citation>
    <scope>NUCLEOTIDE SEQUENCE [LARGE SCALE GENOMIC DNA]</scope>
    <source>
        <strain evidence="1 2">NRRL 30616</strain>
    </source>
</reference>
<proteinExistence type="predicted"/>
<dbReference type="OrthoDB" id="2414723at2759"/>
<sequence>MADQPGALLAGAHPSTHEFDVNLDPGPPWPSRTPVCWSQRSIQLVPFNITLKNGRKGFRKEAYATVPAGIDCKNHYFVSLFSGRWIDYYYYEHGVFPLCFHPSTGHDKMLYEKLLEQATDRKLSKLVVWLTKGLYNRAVEMSIDMDDPENRYGREEMIAIPKFVHQPDEVRAMDLIQVPVWRETKKKIAIREGWCSCSGDEFNKYWETVGRLIQMPWDTGRKPVSNHPPPPPLPPSHGCTMPFAFSNSITPCTTAGTVSAQRLRPHSG</sequence>
<dbReference type="EMBL" id="KV875095">
    <property type="protein sequence ID" value="OIW32674.1"/>
    <property type="molecule type" value="Genomic_DNA"/>
</dbReference>